<dbReference type="GO" id="GO:0004519">
    <property type="term" value="F:endonuclease activity"/>
    <property type="evidence" value="ECO:0007669"/>
    <property type="project" value="InterPro"/>
</dbReference>
<evidence type="ECO:0000313" key="2">
    <source>
        <dbReference type="EMBL" id="OHY90421.1"/>
    </source>
</evidence>
<dbReference type="GO" id="GO:0003676">
    <property type="term" value="F:nucleic acid binding"/>
    <property type="evidence" value="ECO:0007669"/>
    <property type="project" value="InterPro"/>
</dbReference>
<accession>A0A1S2CRS1</accession>
<reference evidence="2 3" key="1">
    <citation type="submission" date="2016-09" db="EMBL/GenBank/DDBJ databases">
        <title>Draft Genome Sequence of Aeromonas sobria Strain 08005, Isolated from Sick Rana catesbeiana.</title>
        <authorList>
            <person name="Yang Q."/>
        </authorList>
    </citation>
    <scope>NUCLEOTIDE SEQUENCE [LARGE SCALE GENOMIC DNA]</scope>
    <source>
        <strain evidence="2 3">08005</strain>
    </source>
</reference>
<dbReference type="OrthoDB" id="9802640at2"/>
<comment type="caution">
    <text evidence="2">The sequence shown here is derived from an EMBL/GenBank/DDBJ whole genome shotgun (WGS) entry which is preliminary data.</text>
</comment>
<dbReference type="Proteomes" id="UP000179934">
    <property type="component" value="Unassembled WGS sequence"/>
</dbReference>
<sequence length="263" mass="30343">MNSYLFTWNPQKWAWYDLKEAIVSVNTDGCYQEIWSSGKRKQIEVGEKFYMMRLGLEPKGIIGCGYVLTKPDLLEHWDPVKAKDKGKALRALLDFKALSDEPIISLKELEKNYPDFKWTPESGGVYIPKEYADSICKMLEKRTLIEFGKHNGDIPEYKEGRAKKVTITTYDRNPIARQKCIMTFGYSCHVCEFEFGKVYGKLGDKYIEVHHLKPISTYKGEHTINPSTDLRPVCANCHRMLHAKRPPLSVEELRDIIEDGKIA</sequence>
<dbReference type="Pfam" id="PF01844">
    <property type="entry name" value="HNH"/>
    <property type="match status" value="1"/>
</dbReference>
<protein>
    <recommendedName>
        <fullName evidence="1">HNH domain-containing protein</fullName>
    </recommendedName>
</protein>
<dbReference type="EMBL" id="MKFU01000032">
    <property type="protein sequence ID" value="OHY90421.1"/>
    <property type="molecule type" value="Genomic_DNA"/>
</dbReference>
<dbReference type="GO" id="GO:0008270">
    <property type="term" value="F:zinc ion binding"/>
    <property type="evidence" value="ECO:0007669"/>
    <property type="project" value="InterPro"/>
</dbReference>
<organism evidence="2 3">
    <name type="scientific">Aeromonas sobria</name>
    <dbReference type="NCBI Taxonomy" id="646"/>
    <lineage>
        <taxon>Bacteria</taxon>
        <taxon>Pseudomonadati</taxon>
        <taxon>Pseudomonadota</taxon>
        <taxon>Gammaproteobacteria</taxon>
        <taxon>Aeromonadales</taxon>
        <taxon>Aeromonadaceae</taxon>
        <taxon>Aeromonas</taxon>
    </lineage>
</organism>
<gene>
    <name evidence="2" type="ORF">BJD16_19325</name>
</gene>
<dbReference type="RefSeq" id="WP_052443833.1">
    <property type="nucleotide sequence ID" value="NZ_CDBW01000025.1"/>
</dbReference>
<dbReference type="STRING" id="646.BJD16_19325"/>
<evidence type="ECO:0000259" key="1">
    <source>
        <dbReference type="Pfam" id="PF01844"/>
    </source>
</evidence>
<proteinExistence type="predicted"/>
<dbReference type="CDD" id="cd00085">
    <property type="entry name" value="HNHc"/>
    <property type="match status" value="1"/>
</dbReference>
<dbReference type="InterPro" id="IPR003615">
    <property type="entry name" value="HNH_nuc"/>
</dbReference>
<feature type="domain" description="HNH" evidence="1">
    <location>
        <begin position="188"/>
        <end position="243"/>
    </location>
</feature>
<dbReference type="Gene3D" id="1.10.30.50">
    <property type="match status" value="1"/>
</dbReference>
<dbReference type="GeneID" id="58924551"/>
<dbReference type="AlphaFoldDB" id="A0A1S2CRS1"/>
<dbReference type="InterPro" id="IPR002711">
    <property type="entry name" value="HNH"/>
</dbReference>
<evidence type="ECO:0000313" key="3">
    <source>
        <dbReference type="Proteomes" id="UP000179934"/>
    </source>
</evidence>
<name>A0A1S2CRS1_AERSO</name>